<feature type="region of interest" description="Disordered" evidence="1">
    <location>
        <begin position="182"/>
        <end position="211"/>
    </location>
</feature>
<reference evidence="2" key="1">
    <citation type="submission" date="2021-01" db="EMBL/GenBank/DDBJ databases">
        <authorList>
            <person name="Corre E."/>
            <person name="Pelletier E."/>
            <person name="Niang G."/>
            <person name="Scheremetjew M."/>
            <person name="Finn R."/>
            <person name="Kale V."/>
            <person name="Holt S."/>
            <person name="Cochrane G."/>
            <person name="Meng A."/>
            <person name="Brown T."/>
            <person name="Cohen L."/>
        </authorList>
    </citation>
    <scope>NUCLEOTIDE SEQUENCE</scope>
    <source>
        <strain evidence="2">RCC1693</strain>
    </source>
</reference>
<gene>
    <name evidence="2" type="ORF">FPAR1323_LOCUS4506</name>
</gene>
<organism evidence="2">
    <name type="scientific">Florenciella parvula</name>
    <dbReference type="NCBI Taxonomy" id="236787"/>
    <lineage>
        <taxon>Eukaryota</taxon>
        <taxon>Sar</taxon>
        <taxon>Stramenopiles</taxon>
        <taxon>Ochrophyta</taxon>
        <taxon>Dictyochophyceae</taxon>
        <taxon>Florenciellales</taxon>
        <taxon>Florenciella</taxon>
    </lineage>
</organism>
<dbReference type="EMBL" id="HBGT01008303">
    <property type="protein sequence ID" value="CAD9399048.1"/>
    <property type="molecule type" value="Transcribed_RNA"/>
</dbReference>
<evidence type="ECO:0000313" key="2">
    <source>
        <dbReference type="EMBL" id="CAD9399048.1"/>
    </source>
</evidence>
<accession>A0A7S2FJK5</accession>
<sequence>MPAPPVPPVNKLSTHTTTYIKPCLHWNPGGFCFGSAATIDPTKYRKCCLMPGLCGKGGGGAAGEHVCSDHAEKGDFAAVPPDAIDFAPGRRQAVFKRRQEQRAFMLAGDFDMNAESSAGMNQKGLYKAYGDLSTTKTNKVDPSKPRGALDSNDGRTTHTVAMANYAPARNAVRFAENDDTSPNFWLPQFANEPARKDRTAKITEKKQELPE</sequence>
<evidence type="ECO:0000256" key="1">
    <source>
        <dbReference type="SAM" id="MobiDB-lite"/>
    </source>
</evidence>
<name>A0A7S2FJK5_9STRA</name>
<dbReference type="AlphaFoldDB" id="A0A7S2FJK5"/>
<protein>
    <submittedName>
        <fullName evidence="2">Uncharacterized protein</fullName>
    </submittedName>
</protein>
<feature type="region of interest" description="Disordered" evidence="1">
    <location>
        <begin position="136"/>
        <end position="155"/>
    </location>
</feature>
<feature type="compositionally biased region" description="Basic and acidic residues" evidence="1">
    <location>
        <begin position="193"/>
        <end position="211"/>
    </location>
</feature>
<proteinExistence type="predicted"/>